<dbReference type="Proteomes" id="UP000789390">
    <property type="component" value="Unassembled WGS sequence"/>
</dbReference>
<dbReference type="Pfam" id="PF12530">
    <property type="entry name" value="DUF3730"/>
    <property type="match status" value="1"/>
</dbReference>
<dbReference type="OrthoDB" id="6354723at2759"/>
<sequence length="251" mass="27678">MLQCAVLSIFPYSTKIESDVIEIVEIYSFVVTGGIQKKRLQTAKKPSYIRHLSRSEARIQVAVATSELAQRLQCQSIENFSDPCRTSNSTMLADAIFLLKCAAFWRSGDITALDAAVQYVSSTKLYAQPLLTLLLKKLTTPSDGKTKCSFLQTCVPRVLQIYEALSSTPQLKPVRIRLLADLWKIEDLLIADQTNKTEEFLVAKATAIDIICMNRSDKYGAELLSVISDLLNSSLGKLSANSATIATLHPA</sequence>
<dbReference type="InterPro" id="IPR022542">
    <property type="entry name" value="FOCAD/RST1_DUF3730"/>
</dbReference>
<proteinExistence type="predicted"/>
<feature type="domain" description="DUF3730" evidence="1">
    <location>
        <begin position="147"/>
        <end position="234"/>
    </location>
</feature>
<dbReference type="AlphaFoldDB" id="A0A8J2WKF2"/>
<evidence type="ECO:0000313" key="2">
    <source>
        <dbReference type="EMBL" id="CAH0108028.1"/>
    </source>
</evidence>
<dbReference type="EMBL" id="CAKKLH010000281">
    <property type="protein sequence ID" value="CAH0108028.1"/>
    <property type="molecule type" value="Genomic_DNA"/>
</dbReference>
<protein>
    <recommendedName>
        <fullName evidence="1">DUF3730 domain-containing protein</fullName>
    </recommendedName>
</protein>
<gene>
    <name evidence="2" type="ORF">DGAL_LOCUS11393</name>
</gene>
<reference evidence="2" key="1">
    <citation type="submission" date="2021-11" db="EMBL/GenBank/DDBJ databases">
        <authorList>
            <person name="Schell T."/>
        </authorList>
    </citation>
    <scope>NUCLEOTIDE SEQUENCE</scope>
    <source>
        <strain evidence="2">M5</strain>
    </source>
</reference>
<comment type="caution">
    <text evidence="2">The sequence shown here is derived from an EMBL/GenBank/DDBJ whole genome shotgun (WGS) entry which is preliminary data.</text>
</comment>
<accession>A0A8J2WKF2</accession>
<organism evidence="2 3">
    <name type="scientific">Daphnia galeata</name>
    <dbReference type="NCBI Taxonomy" id="27404"/>
    <lineage>
        <taxon>Eukaryota</taxon>
        <taxon>Metazoa</taxon>
        <taxon>Ecdysozoa</taxon>
        <taxon>Arthropoda</taxon>
        <taxon>Crustacea</taxon>
        <taxon>Branchiopoda</taxon>
        <taxon>Diplostraca</taxon>
        <taxon>Cladocera</taxon>
        <taxon>Anomopoda</taxon>
        <taxon>Daphniidae</taxon>
        <taxon>Daphnia</taxon>
    </lineage>
</organism>
<keyword evidence="3" id="KW-1185">Reference proteome</keyword>
<evidence type="ECO:0000259" key="1">
    <source>
        <dbReference type="Pfam" id="PF12530"/>
    </source>
</evidence>
<name>A0A8J2WKF2_9CRUS</name>
<evidence type="ECO:0000313" key="3">
    <source>
        <dbReference type="Proteomes" id="UP000789390"/>
    </source>
</evidence>